<keyword evidence="4 17" id="KW-0812">Transmembrane</keyword>
<evidence type="ECO:0000256" key="15">
    <source>
        <dbReference type="ARBA" id="ARBA00076077"/>
    </source>
</evidence>
<evidence type="ECO:0000256" key="7">
    <source>
        <dbReference type="ARBA" id="ARBA00022989"/>
    </source>
</evidence>
<evidence type="ECO:0000256" key="8">
    <source>
        <dbReference type="ARBA" id="ARBA00023065"/>
    </source>
</evidence>
<evidence type="ECO:0000256" key="11">
    <source>
        <dbReference type="ARBA" id="ARBA00034430"/>
    </source>
</evidence>
<dbReference type="SUPFAM" id="SSF81296">
    <property type="entry name" value="E set domains"/>
    <property type="match status" value="1"/>
</dbReference>
<comment type="subunit">
    <text evidence="13">Associates with KCNJ3/GIRK1 to form a G-protein-activated heteromultimer pore-forming unit. Interacts (via PDZ-binding motif) with SNX27 (via PDZ domain); the interaction is required when endocytosed to prevent degradation in lysosomes and promote recycling to the plasma membrane.</text>
</comment>
<evidence type="ECO:0000313" key="22">
    <source>
        <dbReference type="EMBL" id="CDQ73697.1"/>
    </source>
</evidence>
<dbReference type="AlphaFoldDB" id="A0A060X373"/>
<evidence type="ECO:0000259" key="21">
    <source>
        <dbReference type="Pfam" id="PF17655"/>
    </source>
</evidence>
<evidence type="ECO:0000256" key="12">
    <source>
        <dbReference type="ARBA" id="ARBA00061604"/>
    </source>
</evidence>
<evidence type="ECO:0000256" key="19">
    <source>
        <dbReference type="SAM" id="Phobius"/>
    </source>
</evidence>
<feature type="region of interest" description="Disordered" evidence="18">
    <location>
        <begin position="242"/>
        <end position="277"/>
    </location>
</feature>
<evidence type="ECO:0000256" key="9">
    <source>
        <dbReference type="ARBA" id="ARBA00023136"/>
    </source>
</evidence>
<evidence type="ECO:0000256" key="16">
    <source>
        <dbReference type="ARBA" id="ARBA00081071"/>
    </source>
</evidence>
<dbReference type="InterPro" id="IPR014756">
    <property type="entry name" value="Ig_E-set"/>
</dbReference>
<dbReference type="InterPro" id="IPR016449">
    <property type="entry name" value="K_chnl_inward-rec_Kir"/>
</dbReference>
<dbReference type="GO" id="GO:0007399">
    <property type="term" value="P:nervous system development"/>
    <property type="evidence" value="ECO:0007669"/>
    <property type="project" value="UniProtKB-ARBA"/>
</dbReference>
<dbReference type="InterPro" id="IPR013518">
    <property type="entry name" value="K_chnl_inward-rec_Kir_cyto"/>
</dbReference>
<keyword evidence="10 17" id="KW-0407">Ion channel</keyword>
<evidence type="ECO:0000313" key="23">
    <source>
        <dbReference type="Proteomes" id="UP000193380"/>
    </source>
</evidence>
<dbReference type="PANTHER" id="PTHR11767">
    <property type="entry name" value="INWARD RECTIFIER POTASSIUM CHANNEL"/>
    <property type="match status" value="1"/>
</dbReference>
<comment type="subcellular location">
    <subcellularLocation>
        <location evidence="1 17">Membrane</location>
        <topology evidence="1 17">Multi-pass membrane protein</topology>
    </subcellularLocation>
</comment>
<dbReference type="GO" id="GO:0034702">
    <property type="term" value="C:monoatomic ion channel complex"/>
    <property type="evidence" value="ECO:0007669"/>
    <property type="project" value="UniProtKB-KW"/>
</dbReference>
<proteinExistence type="inferred from homology"/>
<dbReference type="GO" id="GO:0005242">
    <property type="term" value="F:inward rectifier potassium channel activity"/>
    <property type="evidence" value="ECO:0007669"/>
    <property type="project" value="InterPro"/>
</dbReference>
<dbReference type="GO" id="GO:0005886">
    <property type="term" value="C:plasma membrane"/>
    <property type="evidence" value="ECO:0007669"/>
    <property type="project" value="TreeGrafter"/>
</dbReference>
<dbReference type="SUPFAM" id="SSF81324">
    <property type="entry name" value="Voltage-gated potassium channels"/>
    <property type="match status" value="1"/>
</dbReference>
<feature type="domain" description="Inward rectifier potassium channel C-terminal" evidence="21">
    <location>
        <begin position="436"/>
        <end position="607"/>
    </location>
</feature>
<dbReference type="PaxDb" id="8022-A0A060X373"/>
<keyword evidence="3 17" id="KW-0633">Potassium transport</keyword>
<feature type="compositionally biased region" description="Polar residues" evidence="18">
    <location>
        <begin position="250"/>
        <end position="261"/>
    </location>
</feature>
<name>A0A060X373_ONCMY</name>
<dbReference type="EMBL" id="FR904922">
    <property type="protein sequence ID" value="CDQ73697.1"/>
    <property type="molecule type" value="Genomic_DNA"/>
</dbReference>
<evidence type="ECO:0000256" key="14">
    <source>
        <dbReference type="ARBA" id="ARBA00072191"/>
    </source>
</evidence>
<evidence type="ECO:0000259" key="20">
    <source>
        <dbReference type="Pfam" id="PF01007"/>
    </source>
</evidence>
<dbReference type="InterPro" id="IPR040445">
    <property type="entry name" value="Kir_TM"/>
</dbReference>
<evidence type="ECO:0000256" key="5">
    <source>
        <dbReference type="ARBA" id="ARBA00022882"/>
    </source>
</evidence>
<evidence type="ECO:0000256" key="4">
    <source>
        <dbReference type="ARBA" id="ARBA00022692"/>
    </source>
</evidence>
<organism evidence="22 23">
    <name type="scientific">Oncorhynchus mykiss</name>
    <name type="common">Rainbow trout</name>
    <name type="synonym">Salmo gairdneri</name>
    <dbReference type="NCBI Taxonomy" id="8022"/>
    <lineage>
        <taxon>Eukaryota</taxon>
        <taxon>Metazoa</taxon>
        <taxon>Chordata</taxon>
        <taxon>Craniata</taxon>
        <taxon>Vertebrata</taxon>
        <taxon>Euteleostomi</taxon>
        <taxon>Actinopterygii</taxon>
        <taxon>Neopterygii</taxon>
        <taxon>Teleostei</taxon>
        <taxon>Protacanthopterygii</taxon>
        <taxon>Salmoniformes</taxon>
        <taxon>Salmonidae</taxon>
        <taxon>Salmoninae</taxon>
        <taxon>Oncorhynchus</taxon>
    </lineage>
</organism>
<protein>
    <recommendedName>
        <fullName evidence="14">G protein-activated inward rectifier potassium channel 3</fullName>
    </recommendedName>
    <alternativeName>
        <fullName evidence="16">Inward rectifier K(+) channel Kir3.3</fullName>
    </alternativeName>
    <alternativeName>
        <fullName evidence="15">Potassium channel, inwardly rectifying subfamily J member 9</fullName>
    </alternativeName>
</protein>
<dbReference type="Pfam" id="PF01007">
    <property type="entry name" value="IRK"/>
    <property type="match status" value="1"/>
</dbReference>
<accession>A0A060X373</accession>
<reference evidence="22" key="2">
    <citation type="submission" date="2014-03" db="EMBL/GenBank/DDBJ databases">
        <authorList>
            <person name="Genoscope - CEA"/>
        </authorList>
    </citation>
    <scope>NUCLEOTIDE SEQUENCE</scope>
</reference>
<evidence type="ECO:0000256" key="13">
    <source>
        <dbReference type="ARBA" id="ARBA00062687"/>
    </source>
</evidence>
<evidence type="ECO:0000256" key="2">
    <source>
        <dbReference type="ARBA" id="ARBA00022448"/>
    </source>
</evidence>
<feature type="transmembrane region" description="Helical" evidence="19">
    <location>
        <begin position="401"/>
        <end position="424"/>
    </location>
</feature>
<sequence>MSHLNYSTDKGLLYISRFSSTSFGVQALISAVDYNALGSSWSTALWSQNSIASTGTRNQLPEPSAAQLPHRAQESTVVSVMVSTMMCSRVTLHEPHNGDYRSPMRIVPRRNSIPPTKALTAKHLLAYPRPPPESTRFTPYPKKVAAKTNMAVMMLHSRRASLFTSTNNNFPALPPQLVPSASPQSHPKSPAPHRVVAGLISREVDTGQYIIPTEEPEEPVTAHHAHRRRHLKRFSSRWYSGAPSGGPFDSTHSPNQGTSGENKPHKPRCKLLGEGRPNYGTANKQRQRYVTKDGKCQVNLGPIEDKSRFLSDIFTTLVDLKYRWFLFVFTMCYIVTWVAFAEIYFLDAWLRDDVAHVHDPQWQPCFENVDSFISALLLSVESQRTIGYGSRLVTANCMEGVVLLMAQSIIGSIIDALMVGCMFVKISRPQKRAQTLIFSKHCVISERDEKLCLLFRIGDLRASHMVDAKIRAKLIKSRQTKEGEFIPLEQSEINLGYDTGGDRLLLVEPQTITHVINESSPFWEIGAERLTRERFEIIIILEGIVEASGMTCQARTSYTEEEILWGHRFESCMSLEKGSYRVDNGAFDKTFPVHTLTLSAKEKSDEKEDEISTIHTEQTALVLMEFQGQYL</sequence>
<reference evidence="22" key="1">
    <citation type="journal article" date="2014" name="Nat. Commun.">
        <title>The rainbow trout genome provides novel insights into evolution after whole-genome duplication in vertebrates.</title>
        <authorList>
            <person name="Berthelot C."/>
            <person name="Brunet F."/>
            <person name="Chalopin D."/>
            <person name="Juanchich A."/>
            <person name="Bernard M."/>
            <person name="Noel B."/>
            <person name="Bento P."/>
            <person name="Da Silva C."/>
            <person name="Labadie K."/>
            <person name="Alberti A."/>
            <person name="Aury J.M."/>
            <person name="Louis A."/>
            <person name="Dehais P."/>
            <person name="Bardou P."/>
            <person name="Montfort J."/>
            <person name="Klopp C."/>
            <person name="Cabau C."/>
            <person name="Gaspin C."/>
            <person name="Thorgaard G.H."/>
            <person name="Boussaha M."/>
            <person name="Quillet E."/>
            <person name="Guyomard R."/>
            <person name="Galiana D."/>
            <person name="Bobe J."/>
            <person name="Volff J.N."/>
            <person name="Genet C."/>
            <person name="Wincker P."/>
            <person name="Jaillon O."/>
            <person name="Roest Crollius H."/>
            <person name="Guiguen Y."/>
        </authorList>
    </citation>
    <scope>NUCLEOTIDE SEQUENCE [LARGE SCALE GENOMIC DNA]</scope>
</reference>
<dbReference type="PANTHER" id="PTHR11767:SF116">
    <property type="entry name" value="G PROTEIN-ACTIVATED INWARD RECTIFIER POTASSIUM CHANNEL 4"/>
    <property type="match status" value="1"/>
</dbReference>
<keyword evidence="8 17" id="KW-0406">Ion transport</keyword>
<comment type="catalytic activity">
    <reaction evidence="11">
        <text>K(+)(in) = K(+)(out)</text>
        <dbReference type="Rhea" id="RHEA:29463"/>
        <dbReference type="ChEBI" id="CHEBI:29103"/>
    </reaction>
</comment>
<feature type="domain" description="Potassium channel inwardly rectifying transmembrane" evidence="20">
    <location>
        <begin position="290"/>
        <end position="429"/>
    </location>
</feature>
<evidence type="ECO:0000256" key="18">
    <source>
        <dbReference type="SAM" id="MobiDB-lite"/>
    </source>
</evidence>
<dbReference type="InterPro" id="IPR041647">
    <property type="entry name" value="IRK_C"/>
</dbReference>
<dbReference type="Proteomes" id="UP000193380">
    <property type="component" value="Unassembled WGS sequence"/>
</dbReference>
<dbReference type="FunFam" id="2.60.40.1400:FF:000001">
    <property type="entry name" value="G protein-activated inward rectifier potassium channel 2"/>
    <property type="match status" value="1"/>
</dbReference>
<dbReference type="STRING" id="8022.A0A060X373"/>
<evidence type="ECO:0000256" key="6">
    <source>
        <dbReference type="ARBA" id="ARBA00022958"/>
    </source>
</evidence>
<gene>
    <name evidence="22" type="ORF">GSONMT00033719001</name>
</gene>
<dbReference type="GO" id="GO:0034765">
    <property type="term" value="P:regulation of monoatomic ion transmembrane transport"/>
    <property type="evidence" value="ECO:0007669"/>
    <property type="project" value="TreeGrafter"/>
</dbReference>
<evidence type="ECO:0000256" key="1">
    <source>
        <dbReference type="ARBA" id="ARBA00004141"/>
    </source>
</evidence>
<dbReference type="Gene3D" id="2.60.40.1400">
    <property type="entry name" value="G protein-activated inward rectifier potassium channel 1"/>
    <property type="match status" value="1"/>
</dbReference>
<dbReference type="FunFam" id="1.10.287.70:FF:000019">
    <property type="entry name" value="G protein-activated inward rectifier potassium channel 1"/>
    <property type="match status" value="1"/>
</dbReference>
<keyword evidence="2 17" id="KW-0813">Transport</keyword>
<comment type="similarity">
    <text evidence="12">Belongs to the inward rectifier-type potassium channel (TC 1.A.2.1) family. KCNJ9 subfamily.</text>
</comment>
<keyword evidence="7 19" id="KW-1133">Transmembrane helix</keyword>
<dbReference type="GO" id="GO:1990573">
    <property type="term" value="P:potassium ion import across plasma membrane"/>
    <property type="evidence" value="ECO:0007669"/>
    <property type="project" value="TreeGrafter"/>
</dbReference>
<evidence type="ECO:0000256" key="17">
    <source>
        <dbReference type="RuleBase" id="RU003822"/>
    </source>
</evidence>
<dbReference type="Pfam" id="PF17655">
    <property type="entry name" value="IRK_C"/>
    <property type="match status" value="1"/>
</dbReference>
<keyword evidence="6 17" id="KW-0630">Potassium</keyword>
<evidence type="ECO:0000256" key="3">
    <source>
        <dbReference type="ARBA" id="ARBA00022538"/>
    </source>
</evidence>
<dbReference type="PRINTS" id="PR01320">
    <property type="entry name" value="KIRCHANNEL"/>
</dbReference>
<feature type="transmembrane region" description="Helical" evidence="19">
    <location>
        <begin position="324"/>
        <end position="346"/>
    </location>
</feature>
<evidence type="ECO:0000256" key="10">
    <source>
        <dbReference type="ARBA" id="ARBA00023303"/>
    </source>
</evidence>
<dbReference type="Gene3D" id="1.10.287.70">
    <property type="match status" value="1"/>
</dbReference>
<keyword evidence="5 17" id="KW-0851">Voltage-gated channel</keyword>
<keyword evidence="9 19" id="KW-0472">Membrane</keyword>